<gene>
    <name evidence="2" type="ORF">S01H1_07156</name>
</gene>
<accession>X0TAW1</accession>
<organism evidence="2">
    <name type="scientific">marine sediment metagenome</name>
    <dbReference type="NCBI Taxonomy" id="412755"/>
    <lineage>
        <taxon>unclassified sequences</taxon>
        <taxon>metagenomes</taxon>
        <taxon>ecological metagenomes</taxon>
    </lineage>
</organism>
<evidence type="ECO:0000256" key="1">
    <source>
        <dbReference type="SAM" id="Coils"/>
    </source>
</evidence>
<feature type="coiled-coil region" evidence="1">
    <location>
        <begin position="47"/>
        <end position="102"/>
    </location>
</feature>
<reference evidence="2" key="1">
    <citation type="journal article" date="2014" name="Front. Microbiol.">
        <title>High frequency of phylogenetically diverse reductive dehalogenase-homologous genes in deep subseafloor sedimentary metagenomes.</title>
        <authorList>
            <person name="Kawai M."/>
            <person name="Futagami T."/>
            <person name="Toyoda A."/>
            <person name="Takaki Y."/>
            <person name="Nishi S."/>
            <person name="Hori S."/>
            <person name="Arai W."/>
            <person name="Tsubouchi T."/>
            <person name="Morono Y."/>
            <person name="Uchiyama I."/>
            <person name="Ito T."/>
            <person name="Fujiyama A."/>
            <person name="Inagaki F."/>
            <person name="Takami H."/>
        </authorList>
    </citation>
    <scope>NUCLEOTIDE SEQUENCE</scope>
    <source>
        <strain evidence="2">Expedition CK06-06</strain>
    </source>
</reference>
<protein>
    <submittedName>
        <fullName evidence="2">Uncharacterized protein</fullName>
    </submittedName>
</protein>
<comment type="caution">
    <text evidence="2">The sequence shown here is derived from an EMBL/GenBank/DDBJ whole genome shotgun (WGS) entry which is preliminary data.</text>
</comment>
<name>X0TAW1_9ZZZZ</name>
<sequence length="110" mass="13524">MKSTFIILFLIIPIQSQLWLWFDSKHSSEKETYYQKVERWIQVYNRLDENEKKVQQLQQSWEKQKETISTLTHIFLNQTYQIYQLNQKLTDLTNKKEEQEANDWFANLGY</sequence>
<evidence type="ECO:0000313" key="2">
    <source>
        <dbReference type="EMBL" id="GAF85327.1"/>
    </source>
</evidence>
<dbReference type="AlphaFoldDB" id="X0TAW1"/>
<keyword evidence="1" id="KW-0175">Coiled coil</keyword>
<proteinExistence type="predicted"/>
<dbReference type="EMBL" id="BARS01003690">
    <property type="protein sequence ID" value="GAF85327.1"/>
    <property type="molecule type" value="Genomic_DNA"/>
</dbReference>